<keyword evidence="4" id="KW-1185">Reference proteome</keyword>
<dbReference type="STRING" id="1121942.SAMN02745148_02459"/>
<evidence type="ECO:0000313" key="3">
    <source>
        <dbReference type="EMBL" id="SHF37150.1"/>
    </source>
</evidence>
<dbReference type="EMBL" id="FQUJ01000010">
    <property type="protein sequence ID" value="SHF37150.1"/>
    <property type="molecule type" value="Genomic_DNA"/>
</dbReference>
<feature type="domain" description="Toxin VasX N-terminal region" evidence="2">
    <location>
        <begin position="32"/>
        <end position="146"/>
    </location>
</feature>
<reference evidence="3 4" key="1">
    <citation type="submission" date="2016-11" db="EMBL/GenBank/DDBJ databases">
        <authorList>
            <person name="Jaros S."/>
            <person name="Januszkiewicz K."/>
            <person name="Wedrychowicz H."/>
        </authorList>
    </citation>
    <scope>NUCLEOTIDE SEQUENCE [LARGE SCALE GENOMIC DNA]</scope>
    <source>
        <strain evidence="3 4">DSM 19980</strain>
    </source>
</reference>
<dbReference type="Pfam" id="PF20249">
    <property type="entry name" value="VasX_N"/>
    <property type="match status" value="1"/>
</dbReference>
<keyword evidence="1" id="KW-0472">Membrane</keyword>
<gene>
    <name evidence="3" type="ORF">SAMN02745148_02459</name>
</gene>
<dbReference type="InterPro" id="IPR046864">
    <property type="entry name" value="VasX_N"/>
</dbReference>
<keyword evidence="1" id="KW-1133">Transmembrane helix</keyword>
<sequence length="1181" mass="131553">MTSFQRPADDRHDGALAAYEQPCRDSEEGANCPLLERKVQLLPLRYGIVEELLPGIGMPYTLDARPLGIRLLRNGYLYVLDSTDNSLAEYEFRDQGNTISGKLEYQTDRTLYVGFSEVPWTERKRAQVRNSTKDRDAFMQMVDLSGANPITGGGAQLITTSQAEQWVAEFAEDVQPAAIEDGHEQEGEPYHWENEPYYHKTRLGKLLKQHRVADRDECLCLILRDDLGVMRDLANHQDHVVDWVETWANENDGRTERDYLLGCYIESITQLSSDELEALASAEKDTERQPMWDDLTAMDDTSREQTRQSILDYLNDNTPLLRPNDPDLPSELRAQILENSKGVDRADYAYQGGSADYRDVIQRRQATTIQRYQARQALQEADPGFVGAHLDRLVNAKREHDRRVHDILEGANFGQRGINELINRPRMDAFVDQQREKLARWNTLLDRITADRVDMLCSDRFHVAAWHFDAQDNQQLEAAFAAEYSCMRDICRSDEANEQIYAWLEDNPHNDRPLLYTLSLEEQTTLTKQYADIFAAGYKVITNAPEWLEKLKNIEHGSLPDIASLPENVHALADGARANLNPALGIGIAKALEPLYQVTGHALPPLEALFRPMPRLLAARILDATARGDFEFQVSSTEELHDFRATLQRVLGLRERLLYVNRRHDQTKARRGHRSAEARDLLGERRAIQRQLATQEEALARALSPVADSSGERISLAEGSAGRAGLTLVLPANQQQHVSGMVRNLRQGINSAPRMALAGDGLALAIFMVQAVNLWGAIEALNQLSNRDGESPDYLARKRQAWAAFFATGAAGFLAAQGVGHTALSTQARVLGQALQKTASEKVYTQLGKLHLGLGFAGYGAGFLAAGYNLYSNHGNWQSAVRSGNHKAQGAALLAMSGNASMMGAYGYGFGSNVLAGLAVRSGKITWAMAGARLANVFGRVNLIGLAATVLELGGTWLYNRHNLSAHDTWLQHTPWGQEAGDESLDYYLQTLRASVQPTHITLEPHYADTGMGGWFNHATRWARDPSHYTLKLTLPSITRQMLQAPLDGQAPVRLSFRVSLVQPAKFNQRTGITLASERWVPTESLTDALTLRLATDQPGISLVGAIAAHERTSHGYKTEHIVVGIRVEWLDGTGSYGNPSDQTIYLDPAGGTGPDKRYTPGDVDIRRMQQDWQRLDIGSW</sequence>
<keyword evidence="1" id="KW-0812">Transmembrane</keyword>
<evidence type="ECO:0000313" key="4">
    <source>
        <dbReference type="Proteomes" id="UP000184346"/>
    </source>
</evidence>
<dbReference type="AlphaFoldDB" id="A0A1M5B3Y7"/>
<dbReference type="RefSeq" id="WP_072823247.1">
    <property type="nucleotide sequence ID" value="NZ_FQUJ01000010.1"/>
</dbReference>
<evidence type="ECO:0000256" key="1">
    <source>
        <dbReference type="SAM" id="Phobius"/>
    </source>
</evidence>
<evidence type="ECO:0000259" key="2">
    <source>
        <dbReference type="Pfam" id="PF20249"/>
    </source>
</evidence>
<protein>
    <recommendedName>
        <fullName evidence="2">Toxin VasX N-terminal region domain-containing protein</fullName>
    </recommendedName>
</protein>
<dbReference type="CDD" id="cd20708">
    <property type="entry name" value="MIX_IV"/>
    <property type="match status" value="1"/>
</dbReference>
<organism evidence="3 4">
    <name type="scientific">Modicisalibacter ilicicola DSM 19980</name>
    <dbReference type="NCBI Taxonomy" id="1121942"/>
    <lineage>
        <taxon>Bacteria</taxon>
        <taxon>Pseudomonadati</taxon>
        <taxon>Pseudomonadota</taxon>
        <taxon>Gammaproteobacteria</taxon>
        <taxon>Oceanospirillales</taxon>
        <taxon>Halomonadaceae</taxon>
        <taxon>Modicisalibacter</taxon>
    </lineage>
</organism>
<dbReference type="Proteomes" id="UP000184346">
    <property type="component" value="Unassembled WGS sequence"/>
</dbReference>
<proteinExistence type="predicted"/>
<name>A0A1M5B3Y7_9GAMM</name>
<feature type="transmembrane region" description="Helical" evidence="1">
    <location>
        <begin position="801"/>
        <end position="820"/>
    </location>
</feature>
<accession>A0A1M5B3Y7</accession>
<dbReference type="OrthoDB" id="6339140at2"/>
<feature type="transmembrane region" description="Helical" evidence="1">
    <location>
        <begin position="761"/>
        <end position="781"/>
    </location>
</feature>